<dbReference type="WBParaSite" id="ES5_v2.g26223.t1">
    <property type="protein sequence ID" value="ES5_v2.g26223.t1"/>
    <property type="gene ID" value="ES5_v2.g26223"/>
</dbReference>
<dbReference type="Proteomes" id="UP000887579">
    <property type="component" value="Unplaced"/>
</dbReference>
<evidence type="ECO:0000313" key="1">
    <source>
        <dbReference type="Proteomes" id="UP000887579"/>
    </source>
</evidence>
<reference evidence="2" key="1">
    <citation type="submission" date="2022-11" db="UniProtKB">
        <authorList>
            <consortium name="WormBaseParasite"/>
        </authorList>
    </citation>
    <scope>IDENTIFICATION</scope>
</reference>
<evidence type="ECO:0000313" key="2">
    <source>
        <dbReference type="WBParaSite" id="ES5_v2.g26223.t1"/>
    </source>
</evidence>
<organism evidence="1 2">
    <name type="scientific">Panagrolaimus sp. ES5</name>
    <dbReference type="NCBI Taxonomy" id="591445"/>
    <lineage>
        <taxon>Eukaryota</taxon>
        <taxon>Metazoa</taxon>
        <taxon>Ecdysozoa</taxon>
        <taxon>Nematoda</taxon>
        <taxon>Chromadorea</taxon>
        <taxon>Rhabditida</taxon>
        <taxon>Tylenchina</taxon>
        <taxon>Panagrolaimomorpha</taxon>
        <taxon>Panagrolaimoidea</taxon>
        <taxon>Panagrolaimidae</taxon>
        <taxon>Panagrolaimus</taxon>
    </lineage>
</organism>
<name>A0AC34G8Y6_9BILA</name>
<protein>
    <submittedName>
        <fullName evidence="2">Uncharacterized protein</fullName>
    </submittedName>
</protein>
<proteinExistence type="predicted"/>
<accession>A0AC34G8Y6</accession>
<sequence length="234" mass="26648">MIAATVDKVDMNEKINGHSITVGWLIESLRQNDKDFQKLHGHRGIKEIEASDVSVGKGFASEILRCIIKFEDSESPADVYATILKIPGFEAMKEAAAKNGDTTFLDNSENLKNLETVHECECYFYENLAPILDVPLPKVYKTLLKSSESSDGCIHMEDLTLRGRTLPLFENNNVTQMKHIIRLLAHMHKNILSIDEKIWRGKYVKNETLLVNVIDMFKPMIQTFLKRCKAKGMY</sequence>